<proteinExistence type="predicted"/>
<sequence>MEEDIKNNSIYKNLKYKFDLITSNGGKSWLLALNWILVLEFLSSIIEYEFLDISKKYIEYVPDGLLKELLVALMIVLFIWYSIYNFIFMKKEQFFVFTLYLSVCFYLLVTHDLSFNLLFHNLNILEILKDGFGFYVIIQILLKVIIFYLIYKMIIALKNRNKIL</sequence>
<dbReference type="RefSeq" id="WP_014473245.1">
    <property type="nucleotide sequence ID" value="NZ_CP053835.1"/>
</dbReference>
<evidence type="ECO:0000313" key="3">
    <source>
        <dbReference type="Proteomes" id="UP000503313"/>
    </source>
</evidence>
<dbReference type="AlphaFoldDB" id="A0AAE7E656"/>
<accession>A0AAE7E656</accession>
<feature type="transmembrane region" description="Helical" evidence="1">
    <location>
        <begin position="29"/>
        <end position="46"/>
    </location>
</feature>
<keyword evidence="1" id="KW-1133">Transmembrane helix</keyword>
<dbReference type="EMBL" id="CP053835">
    <property type="protein sequence ID" value="QKF76596.1"/>
    <property type="molecule type" value="Genomic_DNA"/>
</dbReference>
<evidence type="ECO:0000256" key="1">
    <source>
        <dbReference type="SAM" id="Phobius"/>
    </source>
</evidence>
<feature type="transmembrane region" description="Helical" evidence="1">
    <location>
        <begin position="94"/>
        <end position="111"/>
    </location>
</feature>
<gene>
    <name evidence="2" type="ORF">ADFLV_0538</name>
</gene>
<keyword evidence="3" id="KW-1185">Reference proteome</keyword>
<dbReference type="KEGG" id="adz:ADFLV_0538"/>
<dbReference type="Proteomes" id="UP000503313">
    <property type="component" value="Chromosome"/>
</dbReference>
<feature type="transmembrane region" description="Helical" evidence="1">
    <location>
        <begin position="131"/>
        <end position="151"/>
    </location>
</feature>
<keyword evidence="1" id="KW-0812">Transmembrane</keyword>
<reference evidence="2 3" key="1">
    <citation type="submission" date="2020-05" db="EMBL/GenBank/DDBJ databases">
        <title>Complete genome sequencing of Campylobacter and Arcobacter type strains.</title>
        <authorList>
            <person name="Miller W.G."/>
            <person name="Yee E."/>
        </authorList>
    </citation>
    <scope>NUCLEOTIDE SEQUENCE [LARGE SCALE GENOMIC DNA]</scope>
    <source>
        <strain evidence="2 3">LMG 25694</strain>
    </source>
</reference>
<protein>
    <submittedName>
        <fullName evidence="2">Membrane protein</fullName>
    </submittedName>
</protein>
<name>A0AAE7E656_9BACT</name>
<evidence type="ECO:0000313" key="2">
    <source>
        <dbReference type="EMBL" id="QKF76596.1"/>
    </source>
</evidence>
<feature type="transmembrane region" description="Helical" evidence="1">
    <location>
        <begin position="66"/>
        <end position="87"/>
    </location>
</feature>
<organism evidence="2 3">
    <name type="scientific">Arcobacter defluvii</name>
    <dbReference type="NCBI Taxonomy" id="873191"/>
    <lineage>
        <taxon>Bacteria</taxon>
        <taxon>Pseudomonadati</taxon>
        <taxon>Campylobacterota</taxon>
        <taxon>Epsilonproteobacteria</taxon>
        <taxon>Campylobacterales</taxon>
        <taxon>Arcobacteraceae</taxon>
        <taxon>Arcobacter</taxon>
    </lineage>
</organism>
<keyword evidence="1" id="KW-0472">Membrane</keyword>